<evidence type="ECO:0000313" key="4">
    <source>
        <dbReference type="EMBL" id="CAG9611793.1"/>
    </source>
</evidence>
<protein>
    <recommendedName>
        <fullName evidence="6">Peptidase M4</fullName>
    </recommendedName>
</protein>
<dbReference type="Gene3D" id="3.10.450.40">
    <property type="match status" value="2"/>
</dbReference>
<gene>
    <name evidence="4" type="primary">ypmB</name>
    <name evidence="4" type="ORF">BACCIP111899_00965</name>
</gene>
<sequence>MKKKKRQQYLRFTERSDTMKKWILTIFIVIVAVVLYGVHIYNTTMEKKVPKESKTVEIAKEKAKLTEVTKVDYYNGQAPYEVVQGVNEKGEQYIVWVPEKKGDILVRKASEGISEKEALQIVAKERKPKQFVKAKLGAENNVPLWEVTYIDDENRYTYYYLAFEDGKFLKRYSIEK</sequence>
<feature type="domain" description="Cell wall elongation regulator TseB-like" evidence="3">
    <location>
        <begin position="54"/>
        <end position="98"/>
    </location>
</feature>
<evidence type="ECO:0000259" key="3">
    <source>
        <dbReference type="Pfam" id="PF17881"/>
    </source>
</evidence>
<dbReference type="SUPFAM" id="SSF54403">
    <property type="entry name" value="Cystatin/monellin"/>
    <property type="match status" value="2"/>
</dbReference>
<evidence type="ECO:0000313" key="5">
    <source>
        <dbReference type="Proteomes" id="UP000789423"/>
    </source>
</evidence>
<dbReference type="InterPro" id="IPR046350">
    <property type="entry name" value="Cystatin_sf"/>
</dbReference>
<evidence type="ECO:0008006" key="6">
    <source>
        <dbReference type="Google" id="ProtNLM"/>
    </source>
</evidence>
<keyword evidence="5" id="KW-1185">Reference proteome</keyword>
<dbReference type="InterPro" id="IPR025711">
    <property type="entry name" value="PepSY"/>
</dbReference>
<accession>A0ABN7ZSC9</accession>
<keyword evidence="1" id="KW-1133">Transmembrane helix</keyword>
<dbReference type="Proteomes" id="UP000789423">
    <property type="component" value="Unassembled WGS sequence"/>
</dbReference>
<keyword evidence="1" id="KW-0472">Membrane</keyword>
<name>A0ABN7ZSC9_9BACI</name>
<dbReference type="EMBL" id="CAKJTI010000003">
    <property type="protein sequence ID" value="CAG9611793.1"/>
    <property type="molecule type" value="Genomic_DNA"/>
</dbReference>
<feature type="domain" description="PepSY" evidence="2">
    <location>
        <begin position="113"/>
        <end position="171"/>
    </location>
</feature>
<comment type="caution">
    <text evidence="4">The sequence shown here is derived from an EMBL/GenBank/DDBJ whole genome shotgun (WGS) entry which is preliminary data.</text>
</comment>
<feature type="transmembrane region" description="Helical" evidence="1">
    <location>
        <begin position="21"/>
        <end position="41"/>
    </location>
</feature>
<keyword evidence="1" id="KW-0812">Transmembrane</keyword>
<dbReference type="InterPro" id="IPR041401">
    <property type="entry name" value="TseB-like_dom"/>
</dbReference>
<evidence type="ECO:0000259" key="2">
    <source>
        <dbReference type="Pfam" id="PF03413"/>
    </source>
</evidence>
<evidence type="ECO:0000256" key="1">
    <source>
        <dbReference type="SAM" id="Phobius"/>
    </source>
</evidence>
<dbReference type="Pfam" id="PF03413">
    <property type="entry name" value="PepSY"/>
    <property type="match status" value="1"/>
</dbReference>
<dbReference type="Pfam" id="PF17881">
    <property type="entry name" value="TseB"/>
    <property type="match status" value="1"/>
</dbReference>
<organism evidence="4 5">
    <name type="scientific">Bacillus rhizoplanae</name>
    <dbReference type="NCBI Taxonomy" id="2880966"/>
    <lineage>
        <taxon>Bacteria</taxon>
        <taxon>Bacillati</taxon>
        <taxon>Bacillota</taxon>
        <taxon>Bacilli</taxon>
        <taxon>Bacillales</taxon>
        <taxon>Bacillaceae</taxon>
        <taxon>Bacillus</taxon>
    </lineage>
</organism>
<proteinExistence type="predicted"/>
<reference evidence="4 5" key="1">
    <citation type="submission" date="2021-10" db="EMBL/GenBank/DDBJ databases">
        <authorList>
            <person name="Criscuolo A."/>
        </authorList>
    </citation>
    <scope>NUCLEOTIDE SEQUENCE [LARGE SCALE GENOMIC DNA]</scope>
    <source>
        <strain evidence="5">CIP 111899</strain>
    </source>
</reference>